<evidence type="ECO:0000313" key="2">
    <source>
        <dbReference type="Proteomes" id="UP000289859"/>
    </source>
</evidence>
<comment type="caution">
    <text evidence="1">The sequence shown here is derived from an EMBL/GenBank/DDBJ whole genome shotgun (WGS) entry which is preliminary data.</text>
</comment>
<keyword evidence="2" id="KW-1185">Reference proteome</keyword>
<dbReference type="RefSeq" id="WP_128767188.1">
    <property type="nucleotide sequence ID" value="NZ_JBHUOO010000023.1"/>
</dbReference>
<evidence type="ECO:0008006" key="3">
    <source>
        <dbReference type="Google" id="ProtNLM"/>
    </source>
</evidence>
<dbReference type="Proteomes" id="UP000289859">
    <property type="component" value="Unassembled WGS sequence"/>
</dbReference>
<evidence type="ECO:0000313" key="1">
    <source>
        <dbReference type="EMBL" id="RXG11788.1"/>
    </source>
</evidence>
<protein>
    <recommendedName>
        <fullName evidence="3">DUF748 domain-containing protein</fullName>
    </recommendedName>
</protein>
<proteinExistence type="predicted"/>
<sequence>MKKFLIGLFIFFVLLGAAALYLNTYLKNQLQEIIQNDLPESLSLDYEDITIDSWGGNASMAHATVRIKANDSTPRSEVKNASVQLKGLDHWDYFKNKNIHFKNIRIHADSLTHYKHSNNQKEQNSKKKDSTTENPIQAQNLDRHFQIDKFDLVTDYIQIINPKTDSVTLKTAHFNLKLENITPTITAAITRPFDYEEIFMSYDSLYYQTNRFDVLTVSHVEWDGTDLVMNDLRLKTQYSRSQLSNMIKKERDHIDFSIKNIKFHNLRYGEESGEFYLNTPLLELEKPYLNIYRDKRIADDLTKKPLYSKMLRDLNFEMMIDTIKIKNGGIVYHEKVNSNTAAGMLDFSNLNASLYNVGNTYNLGEKKTSIAIKAVFMKSSPMSLDWNFDINDPQDKFYVKGSLSKLPVANLESFTSPNLGVEMSGDLEHTYFTIYGDNYSSHIDMQMTYDEFKVNIMNQEKKKKKWFASTIANIFIAKTSKNEDGGFKEGAGEVNRNQTKSFFNYLWINLKEGMLKTVTALD</sequence>
<name>A0A4Q0NNZ4_9FLAO</name>
<gene>
    <name evidence="1" type="ORF">DSM02_4022</name>
</gene>
<organism evidence="1 2">
    <name type="scientific">Leeuwenhoekiella polynyae</name>
    <dbReference type="NCBI Taxonomy" id="1550906"/>
    <lineage>
        <taxon>Bacteria</taxon>
        <taxon>Pseudomonadati</taxon>
        <taxon>Bacteroidota</taxon>
        <taxon>Flavobacteriia</taxon>
        <taxon>Flavobacteriales</taxon>
        <taxon>Flavobacteriaceae</taxon>
        <taxon>Leeuwenhoekiella</taxon>
    </lineage>
</organism>
<dbReference type="EMBL" id="QOVK01000034">
    <property type="protein sequence ID" value="RXG11788.1"/>
    <property type="molecule type" value="Genomic_DNA"/>
</dbReference>
<dbReference type="OrthoDB" id="1412480at2"/>
<accession>A0A4Q0NNZ4</accession>
<reference evidence="1 2" key="1">
    <citation type="submission" date="2018-07" db="EMBL/GenBank/DDBJ databases">
        <title>Leeuwenhoekiella genomics.</title>
        <authorList>
            <person name="Tahon G."/>
            <person name="Willems A."/>
        </authorList>
    </citation>
    <scope>NUCLEOTIDE SEQUENCE [LARGE SCALE GENOMIC DNA]</scope>
    <source>
        <strain evidence="1 2">LMG 29608</strain>
    </source>
</reference>
<dbReference type="AlphaFoldDB" id="A0A4Q0NNZ4"/>